<keyword evidence="2" id="KW-1185">Reference proteome</keyword>
<reference evidence="1" key="2">
    <citation type="submission" date="2023-05" db="EMBL/GenBank/DDBJ databases">
        <authorList>
            <consortium name="Lawrence Berkeley National Laboratory"/>
            <person name="Steindorff A."/>
            <person name="Hensen N."/>
            <person name="Bonometti L."/>
            <person name="Westerberg I."/>
            <person name="Brannstrom I.O."/>
            <person name="Guillou S."/>
            <person name="Cros-Aarteil S."/>
            <person name="Calhoun S."/>
            <person name="Haridas S."/>
            <person name="Kuo A."/>
            <person name="Mondo S."/>
            <person name="Pangilinan J."/>
            <person name="Riley R."/>
            <person name="Labutti K."/>
            <person name="Andreopoulos B."/>
            <person name="Lipzen A."/>
            <person name="Chen C."/>
            <person name="Yanf M."/>
            <person name="Daum C."/>
            <person name="Ng V."/>
            <person name="Clum A."/>
            <person name="Ohm R."/>
            <person name="Martin F."/>
            <person name="Silar P."/>
            <person name="Natvig D."/>
            <person name="Lalanne C."/>
            <person name="Gautier V."/>
            <person name="Ament-Velasquez S.L."/>
            <person name="Kruys A."/>
            <person name="Hutchinson M.I."/>
            <person name="Powell A.J."/>
            <person name="Barry K."/>
            <person name="Miller A.N."/>
            <person name="Grigoriev I.V."/>
            <person name="Debuchy R."/>
            <person name="Gladieux P."/>
            <person name="Thoren M.H."/>
            <person name="Johannesson H."/>
        </authorList>
    </citation>
    <scope>NUCLEOTIDE SEQUENCE</scope>
    <source>
        <strain evidence="1">CBS 731.68</strain>
    </source>
</reference>
<organism evidence="1 2">
    <name type="scientific">Parathielavia appendiculata</name>
    <dbReference type="NCBI Taxonomy" id="2587402"/>
    <lineage>
        <taxon>Eukaryota</taxon>
        <taxon>Fungi</taxon>
        <taxon>Dikarya</taxon>
        <taxon>Ascomycota</taxon>
        <taxon>Pezizomycotina</taxon>
        <taxon>Sordariomycetes</taxon>
        <taxon>Sordariomycetidae</taxon>
        <taxon>Sordariales</taxon>
        <taxon>Chaetomiaceae</taxon>
        <taxon>Parathielavia</taxon>
    </lineage>
</organism>
<dbReference type="AlphaFoldDB" id="A0AAN6U2I0"/>
<name>A0AAN6U2I0_9PEZI</name>
<accession>A0AAN6U2I0</accession>
<evidence type="ECO:0000313" key="2">
    <source>
        <dbReference type="Proteomes" id="UP001302602"/>
    </source>
</evidence>
<dbReference type="Proteomes" id="UP001302602">
    <property type="component" value="Unassembled WGS sequence"/>
</dbReference>
<gene>
    <name evidence="1" type="ORF">N657DRAFT_353409</name>
</gene>
<protein>
    <submittedName>
        <fullName evidence="1">Uncharacterized protein</fullName>
    </submittedName>
</protein>
<evidence type="ECO:0000313" key="1">
    <source>
        <dbReference type="EMBL" id="KAK4125104.1"/>
    </source>
</evidence>
<dbReference type="GeneID" id="87823706"/>
<dbReference type="EMBL" id="MU853226">
    <property type="protein sequence ID" value="KAK4125104.1"/>
    <property type="molecule type" value="Genomic_DNA"/>
</dbReference>
<proteinExistence type="predicted"/>
<sequence length="150" mass="16877">MNRRLRSHNHSYLLQADRVTRLETRARAEGMSAEWLNSLERWQALVLHQPTTVRAGSRPRSFSIRCVSMHCGVHFSSMRLSKEMPHALLLGLVALSVPNSLSYQVISSSSVCRPCHNPPPGSSPWCSRCQFRMFLKTVGIQLRCAGLSVC</sequence>
<reference evidence="1" key="1">
    <citation type="journal article" date="2023" name="Mol. Phylogenet. Evol.">
        <title>Genome-scale phylogeny and comparative genomics of the fungal order Sordariales.</title>
        <authorList>
            <person name="Hensen N."/>
            <person name="Bonometti L."/>
            <person name="Westerberg I."/>
            <person name="Brannstrom I.O."/>
            <person name="Guillou S."/>
            <person name="Cros-Aarteil S."/>
            <person name="Calhoun S."/>
            <person name="Haridas S."/>
            <person name="Kuo A."/>
            <person name="Mondo S."/>
            <person name="Pangilinan J."/>
            <person name="Riley R."/>
            <person name="LaButti K."/>
            <person name="Andreopoulos B."/>
            <person name="Lipzen A."/>
            <person name="Chen C."/>
            <person name="Yan M."/>
            <person name="Daum C."/>
            <person name="Ng V."/>
            <person name="Clum A."/>
            <person name="Steindorff A."/>
            <person name="Ohm R.A."/>
            <person name="Martin F."/>
            <person name="Silar P."/>
            <person name="Natvig D.O."/>
            <person name="Lalanne C."/>
            <person name="Gautier V."/>
            <person name="Ament-Velasquez S.L."/>
            <person name="Kruys A."/>
            <person name="Hutchinson M.I."/>
            <person name="Powell A.J."/>
            <person name="Barry K."/>
            <person name="Miller A.N."/>
            <person name="Grigoriev I.V."/>
            <person name="Debuchy R."/>
            <person name="Gladieux P."/>
            <person name="Hiltunen Thoren M."/>
            <person name="Johannesson H."/>
        </authorList>
    </citation>
    <scope>NUCLEOTIDE SEQUENCE</scope>
    <source>
        <strain evidence="1">CBS 731.68</strain>
    </source>
</reference>
<dbReference type="RefSeq" id="XP_062648875.1">
    <property type="nucleotide sequence ID" value="XM_062786936.1"/>
</dbReference>
<comment type="caution">
    <text evidence="1">The sequence shown here is derived from an EMBL/GenBank/DDBJ whole genome shotgun (WGS) entry which is preliminary data.</text>
</comment>